<protein>
    <submittedName>
        <fullName evidence="1">Uncharacterized protein</fullName>
    </submittedName>
</protein>
<name>A0A3G9J854_9BACL</name>
<evidence type="ECO:0000313" key="1">
    <source>
        <dbReference type="EMBL" id="BBH19219.1"/>
    </source>
</evidence>
<dbReference type="EMBL" id="AP019308">
    <property type="protein sequence ID" value="BBH19219.1"/>
    <property type="molecule type" value="Genomic_DNA"/>
</dbReference>
<proteinExistence type="predicted"/>
<evidence type="ECO:0000313" key="2">
    <source>
        <dbReference type="Proteomes" id="UP000275368"/>
    </source>
</evidence>
<reference evidence="1 2" key="1">
    <citation type="submission" date="2018-11" db="EMBL/GenBank/DDBJ databases">
        <title>Complete genome sequence of Paenibacillus baekrokdamisoli strain KCTC 33723.</title>
        <authorList>
            <person name="Kang S.W."/>
            <person name="Lee K.C."/>
            <person name="Kim K.K."/>
            <person name="Kim J.S."/>
            <person name="Kim D.S."/>
            <person name="Ko S.H."/>
            <person name="Yang S.H."/>
            <person name="Lee J.S."/>
        </authorList>
    </citation>
    <scope>NUCLEOTIDE SEQUENCE [LARGE SCALE GENOMIC DNA]</scope>
    <source>
        <strain evidence="1 2">KCTC 33723</strain>
    </source>
</reference>
<organism evidence="1 2">
    <name type="scientific">Paenibacillus baekrokdamisoli</name>
    <dbReference type="NCBI Taxonomy" id="1712516"/>
    <lineage>
        <taxon>Bacteria</taxon>
        <taxon>Bacillati</taxon>
        <taxon>Bacillota</taxon>
        <taxon>Bacilli</taxon>
        <taxon>Bacillales</taxon>
        <taxon>Paenibacillaceae</taxon>
        <taxon>Paenibacillus</taxon>
    </lineage>
</organism>
<dbReference type="Proteomes" id="UP000275368">
    <property type="component" value="Chromosome"/>
</dbReference>
<gene>
    <name evidence="1" type="ORF">Back11_05640</name>
</gene>
<dbReference type="AlphaFoldDB" id="A0A3G9J854"/>
<sequence length="44" mass="5168">MNKPLTLKFVSENQKAINFYANNGWKKVVEEGSPGEKYWVMVYE</sequence>
<dbReference type="KEGG" id="pbk:Back11_05640"/>
<keyword evidence="2" id="KW-1185">Reference proteome</keyword>
<accession>A0A3G9J854</accession>